<keyword evidence="4" id="KW-0255">Endonuclease</keyword>
<protein>
    <submittedName>
        <fullName evidence="9">Ribonuclease, Rne/Rng family</fullName>
    </submittedName>
</protein>
<dbReference type="GO" id="GO:0006364">
    <property type="term" value="P:rRNA processing"/>
    <property type="evidence" value="ECO:0007669"/>
    <property type="project" value="TreeGrafter"/>
</dbReference>
<gene>
    <name evidence="9" type="ordered locus">Hipma_0347</name>
</gene>
<evidence type="ECO:0000259" key="8">
    <source>
        <dbReference type="Pfam" id="PF10150"/>
    </source>
</evidence>
<dbReference type="GO" id="GO:0005737">
    <property type="term" value="C:cytoplasm"/>
    <property type="evidence" value="ECO:0007669"/>
    <property type="project" value="TreeGrafter"/>
</dbReference>
<keyword evidence="3" id="KW-0479">Metal-binding</keyword>
<evidence type="ECO:0000256" key="7">
    <source>
        <dbReference type="ARBA" id="ARBA00022884"/>
    </source>
</evidence>
<keyword evidence="6" id="KW-0460">Magnesium</keyword>
<dbReference type="Gene3D" id="2.40.50.140">
    <property type="entry name" value="Nucleic acid-binding proteins"/>
    <property type="match status" value="1"/>
</dbReference>
<keyword evidence="7" id="KW-0694">RNA-binding</keyword>
<evidence type="ECO:0000256" key="4">
    <source>
        <dbReference type="ARBA" id="ARBA00022759"/>
    </source>
</evidence>
<name>F2LTJ9_HIPMA</name>
<dbReference type="AlphaFoldDB" id="F2LTJ9"/>
<keyword evidence="10" id="KW-1185">Reference proteome</keyword>
<dbReference type="eggNOG" id="COG1530">
    <property type="taxonomic scope" value="Bacteria"/>
</dbReference>
<dbReference type="GO" id="GO:0004540">
    <property type="term" value="F:RNA nuclease activity"/>
    <property type="evidence" value="ECO:0007669"/>
    <property type="project" value="InterPro"/>
</dbReference>
<feature type="domain" description="RNA-binding protein AU-1/Ribonuclease E/G" evidence="8">
    <location>
        <begin position="113"/>
        <end position="382"/>
    </location>
</feature>
<dbReference type="GO" id="GO:0046872">
    <property type="term" value="F:metal ion binding"/>
    <property type="evidence" value="ECO:0007669"/>
    <property type="project" value="UniProtKB-KW"/>
</dbReference>
<dbReference type="PANTHER" id="PTHR30001">
    <property type="entry name" value="RIBONUCLEASE"/>
    <property type="match status" value="1"/>
</dbReference>
<comment type="cofactor">
    <cofactor evidence="1">
        <name>Mg(2+)</name>
        <dbReference type="ChEBI" id="CHEBI:18420"/>
    </cofactor>
</comment>
<keyword evidence="2" id="KW-0540">Nuclease</keyword>
<dbReference type="Proteomes" id="UP000008139">
    <property type="component" value="Chromosome"/>
</dbReference>
<keyword evidence="5" id="KW-0378">Hydrolase</keyword>
<dbReference type="SUPFAM" id="SSF50249">
    <property type="entry name" value="Nucleic acid-binding proteins"/>
    <property type="match status" value="1"/>
</dbReference>
<dbReference type="GO" id="GO:0004519">
    <property type="term" value="F:endonuclease activity"/>
    <property type="evidence" value="ECO:0007669"/>
    <property type="project" value="UniProtKB-KW"/>
</dbReference>
<evidence type="ECO:0000256" key="6">
    <source>
        <dbReference type="ARBA" id="ARBA00022842"/>
    </source>
</evidence>
<dbReference type="InterPro" id="IPR012340">
    <property type="entry name" value="NA-bd_OB-fold"/>
</dbReference>
<evidence type="ECO:0000256" key="5">
    <source>
        <dbReference type="ARBA" id="ARBA00022801"/>
    </source>
</evidence>
<dbReference type="PANTHER" id="PTHR30001:SF1">
    <property type="entry name" value="RIBONUCLEASE E_G-LIKE PROTEIN, CHLOROPLASTIC"/>
    <property type="match status" value="1"/>
</dbReference>
<evidence type="ECO:0000313" key="9">
    <source>
        <dbReference type="EMBL" id="AEA33324.1"/>
    </source>
</evidence>
<evidence type="ECO:0000256" key="1">
    <source>
        <dbReference type="ARBA" id="ARBA00001946"/>
    </source>
</evidence>
<dbReference type="HOGENOM" id="CLU_003468_5_3_7"/>
<dbReference type="RefSeq" id="WP_013681368.1">
    <property type="nucleotide sequence ID" value="NC_015318.1"/>
</dbReference>
<proteinExistence type="predicted"/>
<dbReference type="GO" id="GO:0003723">
    <property type="term" value="F:RNA binding"/>
    <property type="evidence" value="ECO:0007669"/>
    <property type="project" value="UniProtKB-KW"/>
</dbReference>
<dbReference type="Pfam" id="PF10150">
    <property type="entry name" value="RNase_E_G"/>
    <property type="match status" value="1"/>
</dbReference>
<reference evidence="10" key="2">
    <citation type="submission" date="2011-03" db="EMBL/GenBank/DDBJ databases">
        <title>The complete genome of Hippea maritima DSM 10411.</title>
        <authorList>
            <consortium name="US DOE Joint Genome Institute (JGI-PGF)"/>
            <person name="Lucas S."/>
            <person name="Copeland A."/>
            <person name="Lapidus A."/>
            <person name="Bruce D."/>
            <person name="Goodwin L."/>
            <person name="Pitluck S."/>
            <person name="Peters L."/>
            <person name="Kyrpides N."/>
            <person name="Mavromatis K."/>
            <person name="Pagani I."/>
            <person name="Ivanova N."/>
            <person name="Mikhailova N."/>
            <person name="Lu M."/>
            <person name="Detter J.C."/>
            <person name="Tapia R."/>
            <person name="Han C."/>
            <person name="Land M."/>
            <person name="Hauser L."/>
            <person name="Markowitz V."/>
            <person name="Cheng J.-F."/>
            <person name="Hugenholtz P."/>
            <person name="Woyke T."/>
            <person name="Wu D."/>
            <person name="Spring S."/>
            <person name="Schroeder M."/>
            <person name="Brambilla E."/>
            <person name="Klenk H.-P."/>
            <person name="Eisen J.A."/>
        </authorList>
    </citation>
    <scope>NUCLEOTIDE SEQUENCE [LARGE SCALE GENOMIC DNA]</scope>
    <source>
        <strain evidence="10">ATCC 700847 / DSM 10411 / MH2</strain>
    </source>
</reference>
<dbReference type="InterPro" id="IPR004659">
    <property type="entry name" value="RNase_E/G"/>
</dbReference>
<dbReference type="InParanoid" id="F2LTJ9"/>
<evidence type="ECO:0000256" key="2">
    <source>
        <dbReference type="ARBA" id="ARBA00022722"/>
    </source>
</evidence>
<dbReference type="InterPro" id="IPR019307">
    <property type="entry name" value="RNA-bd_AU-1/RNase_E/G"/>
</dbReference>
<sequence>MTRLLISSDPFILKAAKIEQDNLTVFVMKRKDKSASSIVGNVYKGIIENVAIQLGAAFVNIGLDKNAFLCLDKHCLESIRSLGIEIRENQEVMVQVLKPTVSAKGPKVSLNITIPGNYLVLLKGVDFVGVSKHISDKQKNKELRDMLSSLKEDDIGFIARTASRFASLEELEFEAHHLKKIARQIDKRYETAKAPSLIYEEPQLPLKVIREYCDDNTDEIIFDDIETFKKTTSYLQEMYNACKNKVKFYNGDKPIFEFFGIEDEIRQLQNNVVHLKSGGYLIIEKTEAFFAIDVNAGSYHYRDYNAEDAIFKVNLEAAYEVFNQINLRDLGGLIIVDFIDMNSQEHKKKIEDVLYKLAKDDKRKTYVSKMSELGVVEISRRKNNTDIFDEMFEKCPDCYNGGLVKSTSFICSEIYQKIKYSKKKKFRLKATPGVIEQLRKYVQFEDKKIDYKISGSCNAEEYVLEVLG</sequence>
<evidence type="ECO:0000256" key="3">
    <source>
        <dbReference type="ARBA" id="ARBA00022723"/>
    </source>
</evidence>
<reference evidence="9 10" key="1">
    <citation type="journal article" date="2011" name="Stand. Genomic Sci.">
        <title>Complete genome sequence of the thermophilic sulfur-reducer Hippea maritima type strain (MH(2)).</title>
        <authorList>
            <person name="Huntemann M."/>
            <person name="Lu M."/>
            <person name="Nolan M."/>
            <person name="Lapidus A."/>
            <person name="Lucas S."/>
            <person name="Hammon N."/>
            <person name="Deshpande S."/>
            <person name="Cheng J.F."/>
            <person name="Tapia R."/>
            <person name="Han C."/>
            <person name="Goodwin L."/>
            <person name="Pitluck S."/>
            <person name="Liolios K."/>
            <person name="Pagani I."/>
            <person name="Ivanova N."/>
            <person name="Ovchinikova G."/>
            <person name="Pati A."/>
            <person name="Chen A."/>
            <person name="Palaniappan K."/>
            <person name="Land M."/>
            <person name="Hauser L."/>
            <person name="Jeffries C.D."/>
            <person name="Detter J.C."/>
            <person name="Brambilla E.M."/>
            <person name="Rohde M."/>
            <person name="Spring S."/>
            <person name="Goker M."/>
            <person name="Woyke T."/>
            <person name="Bristow J."/>
            <person name="Eisen J.A."/>
            <person name="Markowitz V."/>
            <person name="Hugenholtz P."/>
            <person name="Kyrpides N.C."/>
            <person name="Klenk H.P."/>
            <person name="Mavromatis K."/>
        </authorList>
    </citation>
    <scope>NUCLEOTIDE SEQUENCE [LARGE SCALE GENOMIC DNA]</scope>
    <source>
        <strain evidence="10">ATCC 700847 / DSM 10411 / MH2</strain>
    </source>
</reference>
<dbReference type="STRING" id="760142.Hipma_0347"/>
<dbReference type="KEGG" id="hmr:Hipma_0347"/>
<dbReference type="EMBL" id="CP002606">
    <property type="protein sequence ID" value="AEA33324.1"/>
    <property type="molecule type" value="Genomic_DNA"/>
</dbReference>
<dbReference type="FunCoup" id="F2LTJ9">
    <property type="interactions" value="286"/>
</dbReference>
<evidence type="ECO:0000313" key="10">
    <source>
        <dbReference type="Proteomes" id="UP000008139"/>
    </source>
</evidence>
<dbReference type="OrthoDB" id="9804278at2"/>
<organism evidence="9 10">
    <name type="scientific">Hippea maritima (strain ATCC 700847 / DSM 10411 / MH2)</name>
    <dbReference type="NCBI Taxonomy" id="760142"/>
    <lineage>
        <taxon>Bacteria</taxon>
        <taxon>Pseudomonadati</taxon>
        <taxon>Campylobacterota</taxon>
        <taxon>Desulfurellia</taxon>
        <taxon>Desulfurellales</taxon>
        <taxon>Hippeaceae</taxon>
        <taxon>Hippea</taxon>
    </lineage>
</organism>
<dbReference type="GO" id="GO:0016787">
    <property type="term" value="F:hydrolase activity"/>
    <property type="evidence" value="ECO:0007669"/>
    <property type="project" value="UniProtKB-KW"/>
</dbReference>
<dbReference type="NCBIfam" id="TIGR00757">
    <property type="entry name" value="RNaseEG"/>
    <property type="match status" value="1"/>
</dbReference>
<accession>F2LTJ9</accession>
<dbReference type="CDD" id="cd04453">
    <property type="entry name" value="S1_RNase_E"/>
    <property type="match status" value="1"/>
</dbReference>